<protein>
    <recommendedName>
        <fullName evidence="3">Helix-turn-helix domain-containing protein</fullName>
    </recommendedName>
</protein>
<dbReference type="EMBL" id="JACHEW010000010">
    <property type="protein sequence ID" value="MBB6016934.1"/>
    <property type="molecule type" value="Genomic_DNA"/>
</dbReference>
<keyword evidence="2" id="KW-1185">Reference proteome</keyword>
<evidence type="ECO:0008006" key="3">
    <source>
        <dbReference type="Google" id="ProtNLM"/>
    </source>
</evidence>
<reference evidence="1 2" key="1">
    <citation type="submission" date="2020-08" db="EMBL/GenBank/DDBJ databases">
        <title>Genomic Encyclopedia of Type Strains, Phase IV (KMG-IV): sequencing the most valuable type-strain genomes for metagenomic binning, comparative biology and taxonomic classification.</title>
        <authorList>
            <person name="Goeker M."/>
        </authorList>
    </citation>
    <scope>NUCLEOTIDE SEQUENCE [LARGE SCALE GENOMIC DNA]</scope>
    <source>
        <strain evidence="1 2">DSM 12027</strain>
    </source>
</reference>
<evidence type="ECO:0000313" key="1">
    <source>
        <dbReference type="EMBL" id="MBB6016934.1"/>
    </source>
</evidence>
<gene>
    <name evidence="1" type="ORF">HNQ04_002192</name>
</gene>
<sequence length="68" mass="7751">MTMKRLLTVPEVLTYQKEHYGYIAYSRDALYALARAGTVPVVRPGKRHLYFPVSTIDRMMSGQMAQGD</sequence>
<organism evidence="1 2">
    <name type="scientific">Deinococcus radiopugnans ATCC 19172</name>
    <dbReference type="NCBI Taxonomy" id="585398"/>
    <lineage>
        <taxon>Bacteria</taxon>
        <taxon>Thermotogati</taxon>
        <taxon>Deinococcota</taxon>
        <taxon>Deinococci</taxon>
        <taxon>Deinococcales</taxon>
        <taxon>Deinococcaceae</taxon>
        <taxon>Deinococcus</taxon>
    </lineage>
</organism>
<comment type="caution">
    <text evidence="1">The sequence shown here is derived from an EMBL/GenBank/DDBJ whole genome shotgun (WGS) entry which is preliminary data.</text>
</comment>
<name>A0ABR6NSC3_9DEIO</name>
<proteinExistence type="predicted"/>
<accession>A0ABR6NSC3</accession>
<evidence type="ECO:0000313" key="2">
    <source>
        <dbReference type="Proteomes" id="UP000629870"/>
    </source>
</evidence>
<dbReference type="Proteomes" id="UP000629870">
    <property type="component" value="Unassembled WGS sequence"/>
</dbReference>